<gene>
    <name evidence="1" type="ORF">FA95DRAFT_988080</name>
</gene>
<dbReference type="Proteomes" id="UP000814033">
    <property type="component" value="Unassembled WGS sequence"/>
</dbReference>
<dbReference type="EMBL" id="MU275880">
    <property type="protein sequence ID" value="KAI0048917.1"/>
    <property type="molecule type" value="Genomic_DNA"/>
</dbReference>
<name>A0ACB8RYC4_9AGAM</name>
<proteinExistence type="predicted"/>
<organism evidence="1 2">
    <name type="scientific">Auriscalpium vulgare</name>
    <dbReference type="NCBI Taxonomy" id="40419"/>
    <lineage>
        <taxon>Eukaryota</taxon>
        <taxon>Fungi</taxon>
        <taxon>Dikarya</taxon>
        <taxon>Basidiomycota</taxon>
        <taxon>Agaricomycotina</taxon>
        <taxon>Agaricomycetes</taxon>
        <taxon>Russulales</taxon>
        <taxon>Auriscalpiaceae</taxon>
        <taxon>Auriscalpium</taxon>
    </lineage>
</organism>
<reference evidence="1" key="2">
    <citation type="journal article" date="2022" name="New Phytol.">
        <title>Evolutionary transition to the ectomycorrhizal habit in the genomes of a hyperdiverse lineage of mushroom-forming fungi.</title>
        <authorList>
            <person name="Looney B."/>
            <person name="Miyauchi S."/>
            <person name="Morin E."/>
            <person name="Drula E."/>
            <person name="Courty P.E."/>
            <person name="Kohler A."/>
            <person name="Kuo A."/>
            <person name="LaButti K."/>
            <person name="Pangilinan J."/>
            <person name="Lipzen A."/>
            <person name="Riley R."/>
            <person name="Andreopoulos W."/>
            <person name="He G."/>
            <person name="Johnson J."/>
            <person name="Nolan M."/>
            <person name="Tritt A."/>
            <person name="Barry K.W."/>
            <person name="Grigoriev I.V."/>
            <person name="Nagy L.G."/>
            <person name="Hibbett D."/>
            <person name="Henrissat B."/>
            <person name="Matheny P.B."/>
            <person name="Labbe J."/>
            <person name="Martin F.M."/>
        </authorList>
    </citation>
    <scope>NUCLEOTIDE SEQUENCE</scope>
    <source>
        <strain evidence="1">FP105234-sp</strain>
    </source>
</reference>
<comment type="caution">
    <text evidence="1">The sequence shown here is derived from an EMBL/GenBank/DDBJ whole genome shotgun (WGS) entry which is preliminary data.</text>
</comment>
<protein>
    <submittedName>
        <fullName evidence="1">Cytochrome P450</fullName>
    </submittedName>
</protein>
<reference evidence="1" key="1">
    <citation type="submission" date="2021-02" db="EMBL/GenBank/DDBJ databases">
        <authorList>
            <consortium name="DOE Joint Genome Institute"/>
            <person name="Ahrendt S."/>
            <person name="Looney B.P."/>
            <person name="Miyauchi S."/>
            <person name="Morin E."/>
            <person name="Drula E."/>
            <person name="Courty P.E."/>
            <person name="Chicoki N."/>
            <person name="Fauchery L."/>
            <person name="Kohler A."/>
            <person name="Kuo A."/>
            <person name="Labutti K."/>
            <person name="Pangilinan J."/>
            <person name="Lipzen A."/>
            <person name="Riley R."/>
            <person name="Andreopoulos W."/>
            <person name="He G."/>
            <person name="Johnson J."/>
            <person name="Barry K.W."/>
            <person name="Grigoriev I.V."/>
            <person name="Nagy L."/>
            <person name="Hibbett D."/>
            <person name="Henrissat B."/>
            <person name="Matheny P.B."/>
            <person name="Labbe J."/>
            <person name="Martin F."/>
        </authorList>
    </citation>
    <scope>NUCLEOTIDE SEQUENCE</scope>
    <source>
        <strain evidence="1">FP105234-sp</strain>
    </source>
</reference>
<accession>A0ACB8RYC4</accession>
<keyword evidence="2" id="KW-1185">Reference proteome</keyword>
<evidence type="ECO:0000313" key="1">
    <source>
        <dbReference type="EMBL" id="KAI0048917.1"/>
    </source>
</evidence>
<evidence type="ECO:0000313" key="2">
    <source>
        <dbReference type="Proteomes" id="UP000814033"/>
    </source>
</evidence>
<sequence length="553" mass="62599">MSPTVTHGHPGGREKMGWGSRLTDPISIIIPPVAMHTAIILVLSVIAVFVIQRFLDVRRVIRTITHSRSSGHRFFALSPASFLSRRVPHIPGIAKGRNALMRLKHREFQEVGWDGFMVVSAWPRAEAALTLADASTIKEVTSSRARFPKPVHRYKFLQLFGGNIVASEGDEWKRYRKIAAPAFSERNNKLVWDETVLIMEDLFKNVWHDESVTLDHALDITLPIALFVIGVAGFGRRVSWQDDVGIPAGHQMAFKEALHEVSTHIILKVVVPEWALGLRKSWRKVALAFKELNQYMLEMVQARRTAEKKDERYDLFSSLMDASEGDHGEALLKDSDLTGNIFIFLLAGHETTGHTLCFTLGYLALYPDVQERLYQEISRVSGPGSMPTYEDMNQLSWAMAVFYETLRLLPPVVAIPKESAEDTTLTVGNLQEEKATIVVPKDTQIVLHVYALHHNPRYWEDPLSFKPERFLGDWPRDAFIPFSAGPRACIGRKFFETEAIAIMCAIISKYKVEVKEEPEFANETFEERRARVLGSKSGLTTTPIRVPLAFKRR</sequence>